<keyword evidence="2" id="KW-1185">Reference proteome</keyword>
<proteinExistence type="predicted"/>
<organism evidence="1 2">
    <name type="scientific">Candidatus Methylobacter oryzae</name>
    <dbReference type="NCBI Taxonomy" id="2497749"/>
    <lineage>
        <taxon>Bacteria</taxon>
        <taxon>Pseudomonadati</taxon>
        <taxon>Pseudomonadota</taxon>
        <taxon>Gammaproteobacteria</taxon>
        <taxon>Methylococcales</taxon>
        <taxon>Methylococcaceae</taxon>
        <taxon>Methylobacter</taxon>
    </lineage>
</organism>
<dbReference type="SUPFAM" id="SSF47240">
    <property type="entry name" value="Ferritin-like"/>
    <property type="match status" value="1"/>
</dbReference>
<dbReference type="Proteomes" id="UP000733744">
    <property type="component" value="Unassembled WGS sequence"/>
</dbReference>
<dbReference type="InterPro" id="IPR009078">
    <property type="entry name" value="Ferritin-like_SF"/>
</dbReference>
<dbReference type="RefSeq" id="WP_127028614.1">
    <property type="nucleotide sequence ID" value="NZ_RYFG02000009.1"/>
</dbReference>
<evidence type="ECO:0000313" key="2">
    <source>
        <dbReference type="Proteomes" id="UP000733744"/>
    </source>
</evidence>
<dbReference type="EMBL" id="RYFG02000009">
    <property type="protein sequence ID" value="TRX02910.1"/>
    <property type="molecule type" value="Genomic_DNA"/>
</dbReference>
<sequence>MKDAAEFGLNKTPAQLHPVMTQAMLEGCEEFPPHAEDMACDAFTLRKSYIQHSEQLGAVPLPSTLRGAVSTGVLAIQGNSPSVLIDKLGERMAFERSGIRLYDALITKCKSAQPVLDIETLEQFRNDEAEHFSLVRDCIASMGGDPTAQTPCADSAGMAAMGLMQVLNDPRSSIPQCVEAILMAELADFAAWELLIELADESGLSDYIDKFQQARMTENHHMHVMKKWLEQMTLNNQVEALG</sequence>
<accession>A0ABY3CGE6</accession>
<name>A0ABY3CGE6_9GAMM</name>
<reference evidence="1 2" key="1">
    <citation type="journal article" date="2019" name="Antonie Van Leeuwenhoek">
        <title>Description of 'Ca. Methylobacter oryzae' KRF1, a novel species from the environmentally important Methylobacter clade 2.</title>
        <authorList>
            <person name="Khatri K."/>
            <person name="Mohite J.A."/>
            <person name="Pandit P.S."/>
            <person name="Bahulikar R."/>
            <person name="Rahalkar M.C."/>
        </authorList>
    </citation>
    <scope>NUCLEOTIDE SEQUENCE [LARGE SCALE GENOMIC DNA]</scope>
    <source>
        <strain evidence="1 2">KRF1</strain>
    </source>
</reference>
<dbReference type="CDD" id="cd00657">
    <property type="entry name" value="Ferritin_like"/>
    <property type="match status" value="1"/>
</dbReference>
<dbReference type="InterPro" id="IPR012347">
    <property type="entry name" value="Ferritin-like"/>
</dbReference>
<evidence type="ECO:0000313" key="1">
    <source>
        <dbReference type="EMBL" id="TRX02910.1"/>
    </source>
</evidence>
<protein>
    <submittedName>
        <fullName evidence="1">Ferritin-like domain-containing protein</fullName>
    </submittedName>
</protein>
<dbReference type="Gene3D" id="1.20.1260.10">
    <property type="match status" value="1"/>
</dbReference>
<comment type="caution">
    <text evidence="1">The sequence shown here is derived from an EMBL/GenBank/DDBJ whole genome shotgun (WGS) entry which is preliminary data.</text>
</comment>
<gene>
    <name evidence="1" type="ORF">EKO24_001095</name>
</gene>